<reference evidence="2 3" key="1">
    <citation type="submission" date="2024-04" db="EMBL/GenBank/DDBJ databases">
        <title>Two novel Raoultella species associated with bleeding cankers of broadleaf hosts, Raoultella scottia sp. nov. and Raoultella lignicola sp. nov.</title>
        <authorList>
            <person name="Brady C.L."/>
        </authorList>
    </citation>
    <scope>NUCLEOTIDE SEQUENCE [LARGE SCALE GENOMIC DNA]</scope>
    <source>
        <strain evidence="2 3">TW_WC1a.1</strain>
    </source>
</reference>
<evidence type="ECO:0000313" key="2">
    <source>
        <dbReference type="EMBL" id="MEL0551135.1"/>
    </source>
</evidence>
<evidence type="ECO:0000313" key="3">
    <source>
        <dbReference type="Proteomes" id="UP001312893"/>
    </source>
</evidence>
<dbReference type="RefSeq" id="WP_123757589.1">
    <property type="nucleotide sequence ID" value="NZ_JARXNK020000099.1"/>
</dbReference>
<name>A0ABU9F438_9ENTR</name>
<protein>
    <submittedName>
        <fullName evidence="2">Uncharacterized protein</fullName>
    </submittedName>
</protein>
<evidence type="ECO:0000256" key="1">
    <source>
        <dbReference type="SAM" id="Phobius"/>
    </source>
</evidence>
<sequence length="62" mass="7002">MRALTVLLLSLAIGLVTQRTTRWFLAYFAESREDPLIDLILTLTIAGGSLAAALYITRHWRQ</sequence>
<gene>
    <name evidence="2" type="ORF">QFI96_005365</name>
</gene>
<organism evidence="2 3">
    <name type="scientific">Raoultella lignicola</name>
    <dbReference type="NCBI Taxonomy" id="3040939"/>
    <lineage>
        <taxon>Bacteria</taxon>
        <taxon>Pseudomonadati</taxon>
        <taxon>Pseudomonadota</taxon>
        <taxon>Gammaproteobacteria</taxon>
        <taxon>Enterobacterales</taxon>
        <taxon>Enterobacteriaceae</taxon>
        <taxon>Klebsiella/Raoultella group</taxon>
        <taxon>Raoultella</taxon>
    </lineage>
</organism>
<feature type="transmembrane region" description="Helical" evidence="1">
    <location>
        <begin position="35"/>
        <end position="56"/>
    </location>
</feature>
<dbReference type="Proteomes" id="UP001312893">
    <property type="component" value="Unassembled WGS sequence"/>
</dbReference>
<keyword evidence="1" id="KW-0812">Transmembrane</keyword>
<keyword evidence="3" id="KW-1185">Reference proteome</keyword>
<keyword evidence="1" id="KW-1133">Transmembrane helix</keyword>
<keyword evidence="1" id="KW-0472">Membrane</keyword>
<proteinExistence type="predicted"/>
<comment type="caution">
    <text evidence="2">The sequence shown here is derived from an EMBL/GenBank/DDBJ whole genome shotgun (WGS) entry which is preliminary data.</text>
</comment>
<accession>A0ABU9F438</accession>
<dbReference type="EMBL" id="JARXNK020000099">
    <property type="protein sequence ID" value="MEL0551135.1"/>
    <property type="molecule type" value="Genomic_DNA"/>
</dbReference>